<accession>A0ABV7YFB7</accession>
<dbReference type="Gene3D" id="3.90.1200.10">
    <property type="match status" value="1"/>
</dbReference>
<protein>
    <submittedName>
        <fullName evidence="3">Phosphotransferase family protein</fullName>
    </submittedName>
</protein>
<organism evidence="3 4">
    <name type="scientific">Tenggerimyces flavus</name>
    <dbReference type="NCBI Taxonomy" id="1708749"/>
    <lineage>
        <taxon>Bacteria</taxon>
        <taxon>Bacillati</taxon>
        <taxon>Actinomycetota</taxon>
        <taxon>Actinomycetes</taxon>
        <taxon>Propionibacteriales</taxon>
        <taxon>Nocardioidaceae</taxon>
        <taxon>Tenggerimyces</taxon>
    </lineage>
</organism>
<sequence>MVGHRSNEQLAELRALLIPPQEAMLRSRFELVHVPLRLITSGWHRLVVAAPDRVFVFPRHGGEVPGIEREAHVLTETRLKVAPRLVGLHREAGISPYPFLELSRVPGNSYDAMIDQLDAGDAATALADLGRRIAEWHCIPTPTALAAAPTHREPPRVAGLWIDPASVEETVAWASDLLSPYLGKVPRNAWLDVLSAVGAMGQVTVHGELSEGQFLLDHRYRVTGVVDWDALHFGHPLLDFNFGVGGVGVHRDKRELRSSMWKAYVTARGNDLPDLAVVEMFWGLLDATTLVETDGTDPRLPKALANANPARPWLATPGSNRPAYPTGTNKSVRRSSGAVVSCGLTNSAISGPCARRRQAAGQDDPP</sequence>
<name>A0ABV7YFB7_9ACTN</name>
<evidence type="ECO:0000313" key="3">
    <source>
        <dbReference type="EMBL" id="MFC3763287.1"/>
    </source>
</evidence>
<comment type="caution">
    <text evidence="3">The sequence shown here is derived from an EMBL/GenBank/DDBJ whole genome shotgun (WGS) entry which is preliminary data.</text>
</comment>
<dbReference type="RefSeq" id="WP_205119646.1">
    <property type="nucleotide sequence ID" value="NZ_JAFBCM010000001.1"/>
</dbReference>
<feature type="region of interest" description="Disordered" evidence="1">
    <location>
        <begin position="300"/>
        <end position="336"/>
    </location>
</feature>
<keyword evidence="4" id="KW-1185">Reference proteome</keyword>
<proteinExistence type="predicted"/>
<dbReference type="InterPro" id="IPR002575">
    <property type="entry name" value="Aminoglycoside_PTrfase"/>
</dbReference>
<reference evidence="4" key="1">
    <citation type="journal article" date="2019" name="Int. J. Syst. Evol. Microbiol.">
        <title>The Global Catalogue of Microorganisms (GCM) 10K type strain sequencing project: providing services to taxonomists for standard genome sequencing and annotation.</title>
        <authorList>
            <consortium name="The Broad Institute Genomics Platform"/>
            <consortium name="The Broad Institute Genome Sequencing Center for Infectious Disease"/>
            <person name="Wu L."/>
            <person name="Ma J."/>
        </authorList>
    </citation>
    <scope>NUCLEOTIDE SEQUENCE [LARGE SCALE GENOMIC DNA]</scope>
    <source>
        <strain evidence="4">CGMCC 4.7241</strain>
    </source>
</reference>
<dbReference type="SUPFAM" id="SSF56112">
    <property type="entry name" value="Protein kinase-like (PK-like)"/>
    <property type="match status" value="1"/>
</dbReference>
<evidence type="ECO:0000256" key="1">
    <source>
        <dbReference type="SAM" id="MobiDB-lite"/>
    </source>
</evidence>
<dbReference type="Pfam" id="PF01636">
    <property type="entry name" value="APH"/>
    <property type="match status" value="1"/>
</dbReference>
<evidence type="ECO:0000259" key="2">
    <source>
        <dbReference type="Pfam" id="PF01636"/>
    </source>
</evidence>
<gene>
    <name evidence="3" type="ORF">ACFOUW_20770</name>
</gene>
<dbReference type="Proteomes" id="UP001595699">
    <property type="component" value="Unassembled WGS sequence"/>
</dbReference>
<feature type="domain" description="Aminoglycoside phosphotransferase" evidence="2">
    <location>
        <begin position="37"/>
        <end position="244"/>
    </location>
</feature>
<dbReference type="EMBL" id="JBHRZH010000017">
    <property type="protein sequence ID" value="MFC3763287.1"/>
    <property type="molecule type" value="Genomic_DNA"/>
</dbReference>
<evidence type="ECO:0000313" key="4">
    <source>
        <dbReference type="Proteomes" id="UP001595699"/>
    </source>
</evidence>
<dbReference type="InterPro" id="IPR011009">
    <property type="entry name" value="Kinase-like_dom_sf"/>
</dbReference>